<organism evidence="4 5">
    <name type="scientific">Paraburkholderia lycopersici</name>
    <dbReference type="NCBI Taxonomy" id="416944"/>
    <lineage>
        <taxon>Bacteria</taxon>
        <taxon>Pseudomonadati</taxon>
        <taxon>Pseudomonadota</taxon>
        <taxon>Betaproteobacteria</taxon>
        <taxon>Burkholderiales</taxon>
        <taxon>Burkholderiaceae</taxon>
        <taxon>Paraburkholderia</taxon>
    </lineage>
</organism>
<dbReference type="RefSeq" id="WP_091996831.1">
    <property type="nucleotide sequence ID" value="NZ_FMYQ01000008.1"/>
</dbReference>
<dbReference type="SUPFAM" id="SSF51126">
    <property type="entry name" value="Pectin lyase-like"/>
    <property type="match status" value="1"/>
</dbReference>
<dbReference type="NCBIfam" id="TIGR01901">
    <property type="entry name" value="adhes_NPXG"/>
    <property type="match status" value="1"/>
</dbReference>
<dbReference type="Pfam" id="PF05860">
    <property type="entry name" value="TPS"/>
    <property type="match status" value="1"/>
</dbReference>
<accession>A0A1G6MWB1</accession>
<keyword evidence="5" id="KW-1185">Reference proteome</keyword>
<dbReference type="InterPro" id="IPR024973">
    <property type="entry name" value="ESPR"/>
</dbReference>
<reference evidence="5" key="1">
    <citation type="submission" date="2016-09" db="EMBL/GenBank/DDBJ databases">
        <authorList>
            <person name="Varghese N."/>
            <person name="Submissions S."/>
        </authorList>
    </citation>
    <scope>NUCLEOTIDE SEQUENCE [LARGE SCALE GENOMIC DNA]</scope>
    <source>
        <strain evidence="5">TNe-862</strain>
    </source>
</reference>
<evidence type="ECO:0000259" key="3">
    <source>
        <dbReference type="SMART" id="SM00912"/>
    </source>
</evidence>
<protein>
    <submittedName>
        <fullName evidence="4">Filamentous hemagglutinin</fullName>
    </submittedName>
</protein>
<dbReference type="NCBIfam" id="TIGR01731">
    <property type="entry name" value="fil_hemag_20aa"/>
    <property type="match status" value="24"/>
</dbReference>
<evidence type="ECO:0000313" key="4">
    <source>
        <dbReference type="EMBL" id="SDC59812.1"/>
    </source>
</evidence>
<proteinExistence type="predicted"/>
<dbReference type="SMART" id="SM00912">
    <property type="entry name" value="Haemagg_act"/>
    <property type="match status" value="1"/>
</dbReference>
<name>A0A1G6MWB1_9BURK</name>
<feature type="domain" description="Filamentous haemagglutinin FhaB/tRNA nuclease CdiA-like TPS" evidence="3">
    <location>
        <begin position="85"/>
        <end position="207"/>
    </location>
</feature>
<dbReference type="InterPro" id="IPR012334">
    <property type="entry name" value="Pectin_lyas_fold"/>
</dbReference>
<gene>
    <name evidence="4" type="ORF">SAMN05421548_108116</name>
</gene>
<dbReference type="GO" id="GO:0003824">
    <property type="term" value="F:catalytic activity"/>
    <property type="evidence" value="ECO:0007669"/>
    <property type="project" value="UniProtKB-ARBA"/>
</dbReference>
<dbReference type="InterPro" id="IPR025157">
    <property type="entry name" value="Hemagglutinin_rpt"/>
</dbReference>
<feature type="compositionally biased region" description="Gly residues" evidence="1">
    <location>
        <begin position="2786"/>
        <end position="2797"/>
    </location>
</feature>
<sequence length="2841" mass="280147">MNNRCYRLVFSKLRGMLVAVAETATTHGKDSQGETTGSSVYRGISLFAMRQVAFAALALFAFTPVLSGAQIVPSGTHAPNVISTANGVPQVNVQKPSGAGVSMNTYSQFDVQKNGAILNNSPVIVNTQLAGQINGNPTFGSNDAAKIIVNQVNSNNPSQLRGYVEVAGQRTAAVVVSNASGLIVDGGGFINTSRGVLTTGNALIDANGNLAGFDVTQGNITVQGEGFNASNIDQAALIARAVQVNAAIYGNTLNVVTGANNVDYSSLKATPVASSGAAAGVSIDVSQIGGMYANRIILVGTENGVGVANAGTLAAQDGDLTLTTAGQVMQSGRMQASGNVAISAGSVANSGTIYARQSTALASAGALTNSGTLAAQWDTSIRAGSVASNGLLGAGINSDDTLGTAGNLTVSSAGLLSATGHNVAASRVTLDGVSLDLSSARTRAGTALVLSATGGDLSLRRATTGAGSSITANAAGTLDNSGGTLSAPQLAIQAGNLTNRGGTITQTGTGATDIAAAGTLDNTGGLLQTNSAGLTLAPAALVNDGGRIAVSGTGKLSVSAGSLSNNGGTIATNGALAIQRGLISNRGGTLEAKSSATVQASSLDNSAGGHIAAQAVSIADTGAFNNAGGTVQAADTLGVAAQTIANDRGTIANAGTGVTTVTASGTLTNTAGGLIGGNGDTSVSGGRIDNRGGSLVAGGALSTRSGSTLDNTAGRIQASGDTSVAAQGAIANVGGRIGANGSLRVSGASLDNTSGRVANTGTRVTALDAGTITNSNAGGTAGAGVIGGNGDVVISGQSLSNTGGGQVVAGHDLSINESQAVDNSGGKLSGTNNLTLNGTGAALSNVNGSIHGDGTVSLHAASFDNTSGTIGNDRGSGGSVAVTTGALTNQNGAIGSDRNLTLTTNQLTGDGTIVAGQDGAVTVNGDYTYSAANRIQANHDLAFTVAGNLTNHGALAAVNALTVSAANVDNQAGGTLNSVSTTLNAAGAISNEGRIEGDAVITNSATLTNTATIIGNTVTLNASQSIANDGAAAIIAGASGVNLYSPGDISNTDGANVFSLGNVNIAADATRDANGLLANRANSVTNDQSTLQAQGNVEIAAQTLTNTRPAPDVETVATDVSTVYQTKRAKYIACATTNADGHSSCTQAVWDYGYKSPVNSTFSATQIVSETSGSNATDNVLVVNVAGVARTIYYNTLTKNGDGTVTVNYWDGYDPNINYVPDSEYVTRSDAHNGYQRVEIARNTTTTTQRDQVSGTSAQQGQLLAGGNMTLANVGTLNNAYSAIAAGGSIQIGSTRQDGTLDPSGSGNYGGTLVNNVGRTLYQYQQQDIVSTYAWNEDIGRDVGMVVQPSVVLSPVAIGGTGGTIIANNAVSITGTDINNTNVAAANSATGATGGTLGANQALVAQKADAPRTVADSNESLHITLPTNGLYSLHTAPNASYLVETDPRFTSYTKFISSDYMLGQLGLNPQNVEKRLGDALYEQQLVQNQITQLTGRVYLHGHDSALDEYTALMTAGVNVAQAFGLQVGVALSAAQMDALTSDIVWLVNQTVALPDGTTQNVLVPQVYLAHTHANDLQPTGALIAADDVALHATGSVTNMGTIQGGAQTALTGTNIVNRAGTIASSATDGTTVVSAVNDVVNASGLITGNRVAVLAGNDIVNATLVDSTGIRSAVGGGKVSQTLLGAQGTIASTGDMLVSAGNDLAVHGANIAAGGSASVGAGHDMTVDAVQSVTSQSLNQNANRHWEANGVTHETSAITAGGNLAMQSGNDMTLKGAQVMAGGDLAAAAGGNLTATTVTNTAKYDNVAADSRTRQQVDHTYDEQAVGTSFTAAGNATLGAVSADASKGNVTLTGSSLTAGMVGDVDTGAGAANIAATGNVTLNEAREEHDSYQAVQSRRGSFVSSTKTGTMQNTQSNIGVGSLVSGDTVNVQAGKDLTVQGSTVVGTNDVSLAAAGNVSITTSRDTQTRDSYYRQTHSGIGTSGLSVTIGTQSASETGQSSSVVNNASTVGSINGDLTISAGKDLHVTGSDLVAGGDVTGTAQNVIIDAATDSYHQTQNQQTRSSGLSIGLSGSIGDAINGAYQQGQAIGSSAGSSNDRAAALHAIAATGDAALAGYGVYQAAKSGLSSASAPSIGVQVSVGSSHSSSDFSENQTAEKGSTVMAGGTVALVASGNGTSGSGNVTVAGSDVSGTDVLLAAKNQVNLLNTTNTDSTRSSNASSGWSAGVSVGTNGVGVSASMQNAHGDGNSDAAIQNNTHVTGTSSVTVISGGDTSLIGSNVSGGKVTADVGGNLNVASVQDTTASAAHQSSAGGGFNASMAGGSASFSAQNGHGDGTYAQVNEQAGIYAGDGGFNVNVKGNTDLTGAVISSTAEAEKNTLATGTLTFSDIENHSHYSAASNGIGAGIGVGSTGKATGPGSVSGSGGITPMISQDENGDQSATTRSAVSAGTINVTNQAAQTQDVASLSRDTTNTNGTVSATPDVNAILNQQADTMQAAQAAGQVVAQGIGAYADKKEKDALAAAQKAYESGDLDAMGAALADYKNWKEGGDSRAELHAAGGALIGGLGGGSAFSTIGGAAGAGLSSKLAPQTKELSDAIAGATGSSLIGNLAGNVAAGLSGALIGGTAGAAMGSNVNLYNQGNNKDESALAQAAGDLVDLYNAARQTQQAVSDAISSGVNQFIGQMNADAQSMSSQRPSDLAAQGARNGLDAIVGMGGGKPPTASPGAVLVDGAGQALAGGTSSSASVAGYGAGNTTLNSGNGNGESGSSSLLDPQAETHVLYGDGPTSGGHLSGVGKPGKSEFPSTWTPQDITNAISDGYESEYAVVEAIRKRLCDRGGHS</sequence>
<feature type="region of interest" description="Disordered" evidence="1">
    <location>
        <begin position="2413"/>
        <end position="2445"/>
    </location>
</feature>
<keyword evidence="2" id="KW-0472">Membrane</keyword>
<feature type="compositionally biased region" description="Polar residues" evidence="1">
    <location>
        <begin position="2429"/>
        <end position="2445"/>
    </location>
</feature>
<dbReference type="STRING" id="416944.SAMN05421548_108116"/>
<keyword evidence="2" id="KW-1133">Transmembrane helix</keyword>
<feature type="transmembrane region" description="Helical" evidence="2">
    <location>
        <begin position="52"/>
        <end position="72"/>
    </location>
</feature>
<dbReference type="InterPro" id="IPR011050">
    <property type="entry name" value="Pectin_lyase_fold/virulence"/>
</dbReference>
<dbReference type="OrthoDB" id="5666689at2"/>
<dbReference type="InterPro" id="IPR010069">
    <property type="entry name" value="CdiA_FHA1_rpt"/>
</dbReference>
<evidence type="ECO:0000256" key="1">
    <source>
        <dbReference type="SAM" id="MobiDB-lite"/>
    </source>
</evidence>
<keyword evidence="2" id="KW-0812">Transmembrane</keyword>
<dbReference type="EMBL" id="FMYQ01000008">
    <property type="protein sequence ID" value="SDC59812.1"/>
    <property type="molecule type" value="Genomic_DNA"/>
</dbReference>
<dbReference type="Proteomes" id="UP000198908">
    <property type="component" value="Unassembled WGS sequence"/>
</dbReference>
<dbReference type="Pfam" id="PF13018">
    <property type="entry name" value="ESPR"/>
    <property type="match status" value="1"/>
</dbReference>
<feature type="region of interest" description="Disordered" evidence="1">
    <location>
        <begin position="2779"/>
        <end position="2810"/>
    </location>
</feature>
<evidence type="ECO:0000313" key="5">
    <source>
        <dbReference type="Proteomes" id="UP000198908"/>
    </source>
</evidence>
<dbReference type="InterPro" id="IPR008638">
    <property type="entry name" value="FhaB/CdiA-like_TPS"/>
</dbReference>
<evidence type="ECO:0000256" key="2">
    <source>
        <dbReference type="SAM" id="Phobius"/>
    </source>
</evidence>
<dbReference type="Pfam" id="PF13332">
    <property type="entry name" value="Fil_haemagg_2"/>
    <property type="match status" value="4"/>
</dbReference>
<dbReference type="Gene3D" id="2.160.20.10">
    <property type="entry name" value="Single-stranded right-handed beta-helix, Pectin lyase-like"/>
    <property type="match status" value="1"/>
</dbReference>